<keyword evidence="11" id="KW-1278">Translocase</keyword>
<evidence type="ECO:0000256" key="5">
    <source>
        <dbReference type="ARBA" id="ARBA00022692"/>
    </source>
</evidence>
<accession>A0A8A7UK50</accession>
<evidence type="ECO:0000256" key="9">
    <source>
        <dbReference type="ARBA" id="ARBA00022840"/>
    </source>
</evidence>
<keyword evidence="9" id="KW-0067">ATP-binding</keyword>
<keyword evidence="13" id="KW-0472">Membrane</keyword>
<keyword evidence="3" id="KW-1003">Cell membrane</keyword>
<dbReference type="InterPro" id="IPR005897">
    <property type="entry name" value="Pept_C39_ABC_bacteriocin"/>
</dbReference>
<dbReference type="FunFam" id="3.40.50.300:FF:000854">
    <property type="entry name" value="Multidrug ABC transporter ATP-binding protein"/>
    <property type="match status" value="1"/>
</dbReference>
<dbReference type="InterPro" id="IPR003593">
    <property type="entry name" value="AAA+_ATPase"/>
</dbReference>
<keyword evidence="8" id="KW-0788">Thiol protease</keyword>
<evidence type="ECO:0000256" key="1">
    <source>
        <dbReference type="ARBA" id="ARBA00004651"/>
    </source>
</evidence>
<dbReference type="InterPro" id="IPR039421">
    <property type="entry name" value="Type_1_exporter"/>
</dbReference>
<comment type="function">
    <text evidence="14">May be involved in multidrug export. Transmembrane domains (TMD) form a pore in the cell membrane and the ATP-binding domain (NBD) is responsible for energy generation.</text>
</comment>
<dbReference type="PROSITE" id="PS00211">
    <property type="entry name" value="ABC_TRANSPORTER_1"/>
    <property type="match status" value="1"/>
</dbReference>
<dbReference type="CDD" id="cd02418">
    <property type="entry name" value="Peptidase_C39B"/>
    <property type="match status" value="1"/>
</dbReference>
<evidence type="ECO:0000256" key="15">
    <source>
        <dbReference type="ARBA" id="ARBA00043264"/>
    </source>
</evidence>
<keyword evidence="4" id="KW-0645">Protease</keyword>
<dbReference type="RefSeq" id="WP_015728741.1">
    <property type="nucleotide sequence ID" value="NZ_BAAFHS010000002.1"/>
</dbReference>
<dbReference type="PANTHER" id="PTHR24221">
    <property type="entry name" value="ATP-BINDING CASSETTE SUB-FAMILY B"/>
    <property type="match status" value="1"/>
</dbReference>
<evidence type="ECO:0000256" key="3">
    <source>
        <dbReference type="ARBA" id="ARBA00022475"/>
    </source>
</evidence>
<dbReference type="SUPFAM" id="SSF90123">
    <property type="entry name" value="ABC transporter transmembrane region"/>
    <property type="match status" value="1"/>
</dbReference>
<evidence type="ECO:0000256" key="12">
    <source>
        <dbReference type="ARBA" id="ARBA00022989"/>
    </source>
</evidence>
<keyword evidence="7" id="KW-0378">Hydrolase</keyword>
<evidence type="ECO:0000256" key="6">
    <source>
        <dbReference type="ARBA" id="ARBA00022741"/>
    </source>
</evidence>
<comment type="subcellular location">
    <subcellularLocation>
        <location evidence="1">Cell membrane</location>
        <topology evidence="1">Multi-pass membrane protein</topology>
    </subcellularLocation>
</comment>
<dbReference type="AlphaFoldDB" id="A0A8A7UK50"/>
<evidence type="ECO:0000313" key="17">
    <source>
        <dbReference type="Proteomes" id="UP000600220"/>
    </source>
</evidence>
<keyword evidence="6" id="KW-0547">Nucleotide-binding</keyword>
<dbReference type="NCBIfam" id="TIGR01193">
    <property type="entry name" value="bacteriocin_ABC"/>
    <property type="match status" value="1"/>
</dbReference>
<dbReference type="PANTHER" id="PTHR24221:SF654">
    <property type="entry name" value="ATP-BINDING CASSETTE SUB-FAMILY B MEMBER 6"/>
    <property type="match status" value="1"/>
</dbReference>
<dbReference type="Pfam" id="PF03412">
    <property type="entry name" value="Peptidase_C39"/>
    <property type="match status" value="1"/>
</dbReference>
<dbReference type="GO" id="GO:0034040">
    <property type="term" value="F:ATPase-coupled lipid transmembrane transporter activity"/>
    <property type="evidence" value="ECO:0007669"/>
    <property type="project" value="TreeGrafter"/>
</dbReference>
<gene>
    <name evidence="16" type="ORF">EGV54_12480</name>
</gene>
<dbReference type="SMART" id="SM00382">
    <property type="entry name" value="AAA"/>
    <property type="match status" value="1"/>
</dbReference>
<evidence type="ECO:0000256" key="10">
    <source>
        <dbReference type="ARBA" id="ARBA00022927"/>
    </source>
</evidence>
<dbReference type="PROSITE" id="PS50990">
    <property type="entry name" value="PEPTIDASE_C39"/>
    <property type="match status" value="1"/>
</dbReference>
<dbReference type="CDD" id="cd18570">
    <property type="entry name" value="ABC_6TM_PCAT1_LagD_like"/>
    <property type="match status" value="1"/>
</dbReference>
<dbReference type="InterPro" id="IPR017871">
    <property type="entry name" value="ABC_transporter-like_CS"/>
</dbReference>
<dbReference type="GO" id="GO:0006508">
    <property type="term" value="P:proteolysis"/>
    <property type="evidence" value="ECO:0007669"/>
    <property type="project" value="UniProtKB-KW"/>
</dbReference>
<dbReference type="EMBL" id="AAXKXX010000028">
    <property type="protein sequence ID" value="EGQ4385867.1"/>
    <property type="molecule type" value="Genomic_DNA"/>
</dbReference>
<dbReference type="Gene3D" id="1.20.1560.10">
    <property type="entry name" value="ABC transporter type 1, transmembrane domain"/>
    <property type="match status" value="1"/>
</dbReference>
<evidence type="ECO:0000256" key="4">
    <source>
        <dbReference type="ARBA" id="ARBA00022670"/>
    </source>
</evidence>
<dbReference type="Pfam" id="PF00664">
    <property type="entry name" value="ABC_membrane"/>
    <property type="match status" value="1"/>
</dbReference>
<keyword evidence="2" id="KW-0813">Transport</keyword>
<evidence type="ECO:0000256" key="13">
    <source>
        <dbReference type="ARBA" id="ARBA00023136"/>
    </source>
</evidence>
<evidence type="ECO:0000256" key="2">
    <source>
        <dbReference type="ARBA" id="ARBA00022448"/>
    </source>
</evidence>
<sequence length="716" mass="81659">MKFSKRFYRAQVDSQDCGAAALAMILEFYGSHYSLDFLRRKLRTTVNGTTAYGLVQVADKLGFETVPIKADISLFEIDDVQYPFIVHVKKNNNHFHYYVVIRCDKKYIYIADPDPVVNLTKMTYREFKEEWTGVTILLKPTSLYKPIKQDKVRLTSFIPLLLKEKRLIIKIIIISILVNMINILGSYFMKSIIDFYIPQKLKTWVSMISMALIASYIIQQILSYLQKYFLILLVKTYSINILSPYIKHLFRLPITFFETRRAGDILSRLNDANSITDALASTMLSLFLDVTIIVGISIFLYYQSTILFVLILIIIPIYAVIVFGFMNSFERKRIKSMEANATLSSYLMENITGMETIKALTCEKKCYKQIKYNFSNYYEKTFLLNKLNIKQNVLKKVVQLILNVSILWVGANLVIDNQISIGTLLVFNSLVIYFMNPIENIMNLQLKLQIAGVANNRLNEIFTVKSEFEKNKLDIKLNQNSSKLIFSNISYGYGYEKEILTDINITIEHNSKVAFIGESGSGKTTLAKMMVSFFEPSKGKITLGGLDITNINKSVLRQQIIYIPQQTYIFNGTILENLLLGVVKEVTQKDIDSAIKMAELKSFIDSLPLGLDSVLSSDFSALSGGQRQKIALARALLTNSSILIMDEATSNIDILTERKIINNLMALNKTIIFISHNLNITQKVDKIFVLAKGKIIEEGSHEFLLKAKGYYSNLIN</sequence>
<keyword evidence="5" id="KW-0812">Transmembrane</keyword>
<dbReference type="GO" id="GO:0015031">
    <property type="term" value="P:protein transport"/>
    <property type="evidence" value="ECO:0007669"/>
    <property type="project" value="UniProtKB-KW"/>
</dbReference>
<dbReference type="PROSITE" id="PS50893">
    <property type="entry name" value="ABC_TRANSPORTER_2"/>
    <property type="match status" value="1"/>
</dbReference>
<evidence type="ECO:0000256" key="11">
    <source>
        <dbReference type="ARBA" id="ARBA00022967"/>
    </source>
</evidence>
<dbReference type="InterPro" id="IPR011527">
    <property type="entry name" value="ABC1_TM_dom"/>
</dbReference>
<dbReference type="GO" id="GO:0005524">
    <property type="term" value="F:ATP binding"/>
    <property type="evidence" value="ECO:0007669"/>
    <property type="project" value="UniProtKB-KW"/>
</dbReference>
<dbReference type="InterPro" id="IPR003439">
    <property type="entry name" value="ABC_transporter-like_ATP-bd"/>
</dbReference>
<dbReference type="InterPro" id="IPR005074">
    <property type="entry name" value="Peptidase_C39"/>
</dbReference>
<dbReference type="Proteomes" id="UP000600220">
    <property type="component" value="Unassembled WGS sequence"/>
</dbReference>
<dbReference type="Gene3D" id="3.40.50.300">
    <property type="entry name" value="P-loop containing nucleotide triphosphate hydrolases"/>
    <property type="match status" value="1"/>
</dbReference>
<dbReference type="Pfam" id="PF00005">
    <property type="entry name" value="ABC_tran"/>
    <property type="match status" value="1"/>
</dbReference>
<protein>
    <submittedName>
        <fullName evidence="16">Peptide cleavage/export ABC transporter</fullName>
    </submittedName>
</protein>
<dbReference type="SUPFAM" id="SSF52540">
    <property type="entry name" value="P-loop containing nucleoside triphosphate hydrolases"/>
    <property type="match status" value="1"/>
</dbReference>
<evidence type="ECO:0000256" key="8">
    <source>
        <dbReference type="ARBA" id="ARBA00022807"/>
    </source>
</evidence>
<dbReference type="GO" id="GO:0005886">
    <property type="term" value="C:plasma membrane"/>
    <property type="evidence" value="ECO:0007669"/>
    <property type="project" value="UniProtKB-SubCell"/>
</dbReference>
<name>A0A8A7UK50_STAPS</name>
<dbReference type="GO" id="GO:0008234">
    <property type="term" value="F:cysteine-type peptidase activity"/>
    <property type="evidence" value="ECO:0007669"/>
    <property type="project" value="UniProtKB-KW"/>
</dbReference>
<evidence type="ECO:0000313" key="16">
    <source>
        <dbReference type="EMBL" id="EGQ4385867.1"/>
    </source>
</evidence>
<keyword evidence="12" id="KW-1133">Transmembrane helix</keyword>
<dbReference type="PROSITE" id="PS50929">
    <property type="entry name" value="ABC_TM1F"/>
    <property type="match status" value="1"/>
</dbReference>
<evidence type="ECO:0000256" key="14">
    <source>
        <dbReference type="ARBA" id="ARBA00025074"/>
    </source>
</evidence>
<dbReference type="InterPro" id="IPR036640">
    <property type="entry name" value="ABC1_TM_sf"/>
</dbReference>
<evidence type="ECO:0000256" key="7">
    <source>
        <dbReference type="ARBA" id="ARBA00022801"/>
    </source>
</evidence>
<dbReference type="GO" id="GO:0043214">
    <property type="term" value="F:ABC-type bacteriocin transporter activity"/>
    <property type="evidence" value="ECO:0007669"/>
    <property type="project" value="InterPro"/>
</dbReference>
<proteinExistence type="predicted"/>
<keyword evidence="10" id="KW-0653">Protein transport</keyword>
<comment type="caution">
    <text evidence="16">The sequence shown here is derived from an EMBL/GenBank/DDBJ whole genome shotgun (WGS) entry which is preliminary data.</text>
</comment>
<dbReference type="Gene3D" id="3.90.70.10">
    <property type="entry name" value="Cysteine proteinases"/>
    <property type="match status" value="1"/>
</dbReference>
<organism evidence="16 17">
    <name type="scientific">Staphylococcus pseudintermedius</name>
    <dbReference type="NCBI Taxonomy" id="283734"/>
    <lineage>
        <taxon>Bacteria</taxon>
        <taxon>Bacillati</taxon>
        <taxon>Bacillota</taxon>
        <taxon>Bacilli</taxon>
        <taxon>Bacillales</taxon>
        <taxon>Staphylococcaceae</taxon>
        <taxon>Staphylococcus</taxon>
        <taxon>Staphylococcus intermedius group</taxon>
    </lineage>
</organism>
<dbReference type="InterPro" id="IPR027417">
    <property type="entry name" value="P-loop_NTPase"/>
</dbReference>
<keyword evidence="15" id="KW-0080">Bacteriocin transport</keyword>
<dbReference type="GO" id="GO:0016887">
    <property type="term" value="F:ATP hydrolysis activity"/>
    <property type="evidence" value="ECO:0007669"/>
    <property type="project" value="InterPro"/>
</dbReference>
<reference evidence="16 17" key="1">
    <citation type="submission" date="2018-11" db="EMBL/GenBank/DDBJ databases">
        <authorList>
            <consortium name="Veterinary Laboratory Investigation and Response Network"/>
        </authorList>
    </citation>
    <scope>NUCLEOTIDE SEQUENCE [LARGE SCALE GENOMIC DNA]</scope>
    <source>
        <strain evidence="16 17">SPSE-18-VL-LA-PA-Ryan-0021</strain>
    </source>
</reference>
<keyword evidence="17" id="KW-1185">Reference proteome</keyword>